<dbReference type="InParanoid" id="G9MVU8"/>
<dbReference type="OMA" id="CYESHAR"/>
<dbReference type="OrthoDB" id="191139at2759"/>
<dbReference type="STRING" id="413071.G9MVU8"/>
<accession>G9MVU8</accession>
<evidence type="ECO:0000313" key="2">
    <source>
        <dbReference type="Proteomes" id="UP000007115"/>
    </source>
</evidence>
<dbReference type="VEuPathDB" id="FungiDB:TRIVIDRAFT_223035"/>
<dbReference type="HOGENOM" id="CLU_890128_0_0_1"/>
<gene>
    <name evidence="1" type="ORF">TRIVIDRAFT_223035</name>
</gene>
<proteinExistence type="predicted"/>
<sequence>MFSFFSRRALNGLTSDAFVRIPRERTMPLVLKPFQNCYESHARMWNVFIPDLDVTKYMETLSKYRKTKFRNRAKDLAWGALNVKLSSVSEYYWEASAWHDVFGMIRNDDNLRADKRPYKFAETDDNGKLCVKTRIPDATFGIRFFQNIGDPAYRQDVKKKPVPLLCDNRLRRMMLNPECGLVVDGMWGETSLIFPFAAYEAKSGNEWNDFAVTRQIYDACRTYLAMLDDLARNPNNINEYQTNESSRFQFFGFTSFGNYWKVYVAWSSLEDCKWSRFWANRVAFNRLRDWQKADLYPLFTYGGYVRPQGHAIGRLRGLDRA</sequence>
<comment type="caution">
    <text evidence="1">The sequence shown here is derived from an EMBL/GenBank/DDBJ whole genome shotgun (WGS) entry which is preliminary data.</text>
</comment>
<organism evidence="1 2">
    <name type="scientific">Hypocrea virens (strain Gv29-8 / FGSC 10586)</name>
    <name type="common">Gliocladium virens</name>
    <name type="synonym">Trichoderma virens</name>
    <dbReference type="NCBI Taxonomy" id="413071"/>
    <lineage>
        <taxon>Eukaryota</taxon>
        <taxon>Fungi</taxon>
        <taxon>Dikarya</taxon>
        <taxon>Ascomycota</taxon>
        <taxon>Pezizomycotina</taxon>
        <taxon>Sordariomycetes</taxon>
        <taxon>Hypocreomycetidae</taxon>
        <taxon>Hypocreales</taxon>
        <taxon>Hypocreaceae</taxon>
        <taxon>Trichoderma</taxon>
    </lineage>
</organism>
<keyword evidence="2" id="KW-1185">Reference proteome</keyword>
<dbReference type="AlphaFoldDB" id="G9MVU8"/>
<dbReference type="GeneID" id="25791732"/>
<name>G9MVU8_HYPVG</name>
<dbReference type="Proteomes" id="UP000007115">
    <property type="component" value="Unassembled WGS sequence"/>
</dbReference>
<reference evidence="1 2" key="1">
    <citation type="journal article" date="2011" name="Genome Biol.">
        <title>Comparative genome sequence analysis underscores mycoparasitism as the ancestral life style of Trichoderma.</title>
        <authorList>
            <person name="Kubicek C.P."/>
            <person name="Herrera-Estrella A."/>
            <person name="Seidl-Seiboth V."/>
            <person name="Martinez D.A."/>
            <person name="Druzhinina I.S."/>
            <person name="Thon M."/>
            <person name="Zeilinger S."/>
            <person name="Casas-Flores S."/>
            <person name="Horwitz B.A."/>
            <person name="Mukherjee P.K."/>
            <person name="Mukherjee M."/>
            <person name="Kredics L."/>
            <person name="Alcaraz L.D."/>
            <person name="Aerts A."/>
            <person name="Antal Z."/>
            <person name="Atanasova L."/>
            <person name="Cervantes-Badillo M.G."/>
            <person name="Challacombe J."/>
            <person name="Chertkov O."/>
            <person name="McCluskey K."/>
            <person name="Coulpier F."/>
            <person name="Deshpande N."/>
            <person name="von Doehren H."/>
            <person name="Ebbole D.J."/>
            <person name="Esquivel-Naranjo E.U."/>
            <person name="Fekete E."/>
            <person name="Flipphi M."/>
            <person name="Glaser F."/>
            <person name="Gomez-Rodriguez E.Y."/>
            <person name="Gruber S."/>
            <person name="Han C."/>
            <person name="Henrissat B."/>
            <person name="Hermosa R."/>
            <person name="Hernandez-Onate M."/>
            <person name="Karaffa L."/>
            <person name="Kosti I."/>
            <person name="Le Crom S."/>
            <person name="Lindquist E."/>
            <person name="Lucas S."/>
            <person name="Luebeck M."/>
            <person name="Luebeck P.S."/>
            <person name="Margeot A."/>
            <person name="Metz B."/>
            <person name="Misra M."/>
            <person name="Nevalainen H."/>
            <person name="Omann M."/>
            <person name="Packer N."/>
            <person name="Perrone G."/>
            <person name="Uresti-Rivera E.E."/>
            <person name="Salamov A."/>
            <person name="Schmoll M."/>
            <person name="Seiboth B."/>
            <person name="Shapiro H."/>
            <person name="Sukno S."/>
            <person name="Tamayo-Ramos J.A."/>
            <person name="Tisch D."/>
            <person name="Wiest A."/>
            <person name="Wilkinson H.H."/>
            <person name="Zhang M."/>
            <person name="Coutinho P.M."/>
            <person name="Kenerley C.M."/>
            <person name="Monte E."/>
            <person name="Baker S.E."/>
            <person name="Grigoriev I.V."/>
        </authorList>
    </citation>
    <scope>NUCLEOTIDE SEQUENCE [LARGE SCALE GENOMIC DNA]</scope>
    <source>
        <strain evidence="2">Gv29-8 / FGSC 10586</strain>
    </source>
</reference>
<protein>
    <submittedName>
        <fullName evidence="1">Uncharacterized protein</fullName>
    </submittedName>
</protein>
<evidence type="ECO:0000313" key="1">
    <source>
        <dbReference type="EMBL" id="EHK21423.1"/>
    </source>
</evidence>
<dbReference type="eggNOG" id="ENOG502SKH1">
    <property type="taxonomic scope" value="Eukaryota"/>
</dbReference>
<dbReference type="EMBL" id="ABDF02000071">
    <property type="protein sequence ID" value="EHK21423.1"/>
    <property type="molecule type" value="Genomic_DNA"/>
</dbReference>
<dbReference type="RefSeq" id="XP_013955618.1">
    <property type="nucleotide sequence ID" value="XM_014100143.1"/>
</dbReference>